<dbReference type="AlphaFoldDB" id="A0A024U757"/>
<dbReference type="PANTHER" id="PTHR47169">
    <property type="entry name" value="OS01G0541250 PROTEIN"/>
    <property type="match status" value="1"/>
</dbReference>
<protein>
    <recommendedName>
        <fullName evidence="2">Tc1-like transposase DDE domain-containing protein</fullName>
    </recommendedName>
</protein>
<dbReference type="GeneID" id="20082719"/>
<name>A0A024U757_9STRA</name>
<dbReference type="InterPro" id="IPR036397">
    <property type="entry name" value="RNaseH_sf"/>
</dbReference>
<dbReference type="PANTHER" id="PTHR47169:SF2">
    <property type="entry name" value="OS01G0541250 PROTEIN"/>
    <property type="match status" value="1"/>
</dbReference>
<proteinExistence type="predicted"/>
<organism evidence="1">
    <name type="scientific">Aphanomyces invadans</name>
    <dbReference type="NCBI Taxonomy" id="157072"/>
    <lineage>
        <taxon>Eukaryota</taxon>
        <taxon>Sar</taxon>
        <taxon>Stramenopiles</taxon>
        <taxon>Oomycota</taxon>
        <taxon>Saprolegniomycetes</taxon>
        <taxon>Saprolegniales</taxon>
        <taxon>Verrucalvaceae</taxon>
        <taxon>Aphanomyces</taxon>
    </lineage>
</organism>
<dbReference type="GO" id="GO:0003676">
    <property type="term" value="F:nucleic acid binding"/>
    <property type="evidence" value="ECO:0007669"/>
    <property type="project" value="InterPro"/>
</dbReference>
<gene>
    <name evidence="1" type="ORF">H310_05669</name>
</gene>
<accession>A0A024U757</accession>
<evidence type="ECO:0008006" key="2">
    <source>
        <dbReference type="Google" id="ProtNLM"/>
    </source>
</evidence>
<dbReference type="RefSeq" id="XP_008868660.1">
    <property type="nucleotide sequence ID" value="XM_008870438.1"/>
</dbReference>
<dbReference type="OrthoDB" id="112314at2759"/>
<dbReference type="EMBL" id="KI913961">
    <property type="protein sequence ID" value="ETW02055.1"/>
    <property type="molecule type" value="Genomic_DNA"/>
</dbReference>
<dbReference type="VEuPathDB" id="FungiDB:H310_05669"/>
<dbReference type="Gene3D" id="3.30.420.10">
    <property type="entry name" value="Ribonuclease H-like superfamily/Ribonuclease H"/>
    <property type="match status" value="1"/>
</dbReference>
<sequence>MVGCWPLVDTTLTQHRSVNRPAGTPILSTITVTNPVYRNYLVERVLPAIKRQWVWDNDDTDGTIYIEQDNARPHISVDDADFVQAAIADGWKIKLTCQPPQSPDLNVLDLGFFNSIQSLQQQIECRAMENLVQAVEEPFVTLHRATLERTFLTWSRVMIVFLEIDGDNKYKIPRSKSIVDDIAARESLSARLEEEGRMSDVAELVNIMSV</sequence>
<evidence type="ECO:0000313" key="1">
    <source>
        <dbReference type="EMBL" id="ETW02055.1"/>
    </source>
</evidence>
<reference evidence="1" key="1">
    <citation type="submission" date="2013-12" db="EMBL/GenBank/DDBJ databases">
        <title>The Genome Sequence of Aphanomyces invadans NJM9701.</title>
        <authorList>
            <consortium name="The Broad Institute Genomics Platform"/>
            <person name="Russ C."/>
            <person name="Tyler B."/>
            <person name="van West P."/>
            <person name="Dieguez-Uribeondo J."/>
            <person name="Young S.K."/>
            <person name="Zeng Q."/>
            <person name="Gargeya S."/>
            <person name="Fitzgerald M."/>
            <person name="Abouelleil A."/>
            <person name="Alvarado L."/>
            <person name="Chapman S.B."/>
            <person name="Gainer-Dewar J."/>
            <person name="Goldberg J."/>
            <person name="Griggs A."/>
            <person name="Gujja S."/>
            <person name="Hansen M."/>
            <person name="Howarth C."/>
            <person name="Imamovic A."/>
            <person name="Ireland A."/>
            <person name="Larimer J."/>
            <person name="McCowan C."/>
            <person name="Murphy C."/>
            <person name="Pearson M."/>
            <person name="Poon T.W."/>
            <person name="Priest M."/>
            <person name="Roberts A."/>
            <person name="Saif S."/>
            <person name="Shea T."/>
            <person name="Sykes S."/>
            <person name="Wortman J."/>
            <person name="Nusbaum C."/>
            <person name="Birren B."/>
        </authorList>
    </citation>
    <scope>NUCLEOTIDE SEQUENCE [LARGE SCALE GENOMIC DNA]</scope>
    <source>
        <strain evidence="1">NJM9701</strain>
    </source>
</reference>